<reference evidence="2" key="1">
    <citation type="submission" date="2019-03" db="EMBL/GenBank/DDBJ databases">
        <title>Single cell metagenomics reveals metabolic interactions within the superorganism composed of flagellate Streblomastix strix and complex community of Bacteroidetes bacteria on its surface.</title>
        <authorList>
            <person name="Treitli S.C."/>
            <person name="Kolisko M."/>
            <person name="Husnik F."/>
            <person name="Keeling P."/>
            <person name="Hampl V."/>
        </authorList>
    </citation>
    <scope>NUCLEOTIDE SEQUENCE</scope>
    <source>
        <strain evidence="2">STM</strain>
    </source>
</reference>
<proteinExistence type="predicted"/>
<evidence type="ECO:0000313" key="2">
    <source>
        <dbReference type="EMBL" id="KAA6321185.1"/>
    </source>
</evidence>
<evidence type="ECO:0000259" key="1">
    <source>
        <dbReference type="Pfam" id="PF01548"/>
    </source>
</evidence>
<dbReference type="AlphaFoldDB" id="A0A5J4QI53"/>
<protein>
    <recommendedName>
        <fullName evidence="1">Transposase IS110-like N-terminal domain-containing protein</fullName>
    </recommendedName>
</protein>
<feature type="domain" description="Transposase IS110-like N-terminal" evidence="1">
    <location>
        <begin position="1"/>
        <end position="95"/>
    </location>
</feature>
<dbReference type="InterPro" id="IPR002525">
    <property type="entry name" value="Transp_IS110-like_N"/>
</dbReference>
<comment type="caution">
    <text evidence="2">The sequence shown here is derived from an EMBL/GenBank/DDBJ whole genome shotgun (WGS) entry which is preliminary data.</text>
</comment>
<dbReference type="InterPro" id="IPR047650">
    <property type="entry name" value="Transpos_IS110"/>
</dbReference>
<organism evidence="2">
    <name type="scientific">termite gut metagenome</name>
    <dbReference type="NCBI Taxonomy" id="433724"/>
    <lineage>
        <taxon>unclassified sequences</taxon>
        <taxon>metagenomes</taxon>
        <taxon>organismal metagenomes</taxon>
    </lineage>
</organism>
<accession>A0A5J4QI53</accession>
<name>A0A5J4QI53_9ZZZZ</name>
<dbReference type="GO" id="GO:0004803">
    <property type="term" value="F:transposase activity"/>
    <property type="evidence" value="ECO:0007669"/>
    <property type="project" value="InterPro"/>
</dbReference>
<dbReference type="PANTHER" id="PTHR33055">
    <property type="entry name" value="TRANSPOSASE FOR INSERTION SEQUENCE ELEMENT IS1111A"/>
    <property type="match status" value="1"/>
</dbReference>
<dbReference type="GO" id="GO:0003677">
    <property type="term" value="F:DNA binding"/>
    <property type="evidence" value="ECO:0007669"/>
    <property type="project" value="InterPro"/>
</dbReference>
<dbReference type="GO" id="GO:0006313">
    <property type="term" value="P:DNA transposition"/>
    <property type="evidence" value="ECO:0007669"/>
    <property type="project" value="InterPro"/>
</dbReference>
<gene>
    <name evidence="2" type="ORF">EZS27_029134</name>
</gene>
<dbReference type="Pfam" id="PF01548">
    <property type="entry name" value="DEDD_Tnp_IS110"/>
    <property type="match status" value="1"/>
</dbReference>
<dbReference type="EMBL" id="SNRY01003381">
    <property type="protein sequence ID" value="KAA6321185.1"/>
    <property type="molecule type" value="Genomic_DNA"/>
</dbReference>
<sequence>MESTSIYWIPVWRVLVEEFDLKLVNPLFIKQLPGRKSDIRDAHWIGLVLMKGLVSGSYVPDQQVQSLRQYERRYSYLNKKIVHVQQCIDMQLQRCNIRFSNYISDMGSQAMRKVVKKIIEGIYRMSLSYCQVADLVTIYSSSVSYNLFAYSIATTLTQFGCTIKTQNIKINKNNAYKKASFVGVNENEEKKLVAIVK</sequence>